<evidence type="ECO:0000256" key="1">
    <source>
        <dbReference type="ARBA" id="ARBA00007210"/>
    </source>
</evidence>
<evidence type="ECO:0000313" key="6">
    <source>
        <dbReference type="Proteomes" id="UP000734854"/>
    </source>
</evidence>
<accession>A0A8J5FVP4</accession>
<dbReference type="GO" id="GO:0000145">
    <property type="term" value="C:exocyst"/>
    <property type="evidence" value="ECO:0007669"/>
    <property type="project" value="InterPro"/>
</dbReference>
<evidence type="ECO:0000313" key="5">
    <source>
        <dbReference type="EMBL" id="KAG6496805.1"/>
    </source>
</evidence>
<evidence type="ECO:0000256" key="3">
    <source>
        <dbReference type="ARBA" id="ARBA00022483"/>
    </source>
</evidence>
<dbReference type="InterPro" id="IPR016159">
    <property type="entry name" value="Cullin_repeat-like_dom_sf"/>
</dbReference>
<dbReference type="Proteomes" id="UP000734854">
    <property type="component" value="Unassembled WGS sequence"/>
</dbReference>
<feature type="region of interest" description="Disordered" evidence="4">
    <location>
        <begin position="1"/>
        <end position="29"/>
    </location>
</feature>
<evidence type="ECO:0008006" key="7">
    <source>
        <dbReference type="Google" id="ProtNLM"/>
    </source>
</evidence>
<organism evidence="5 6">
    <name type="scientific">Zingiber officinale</name>
    <name type="common">Ginger</name>
    <name type="synonym">Amomum zingiber</name>
    <dbReference type="NCBI Taxonomy" id="94328"/>
    <lineage>
        <taxon>Eukaryota</taxon>
        <taxon>Viridiplantae</taxon>
        <taxon>Streptophyta</taxon>
        <taxon>Embryophyta</taxon>
        <taxon>Tracheophyta</taxon>
        <taxon>Spermatophyta</taxon>
        <taxon>Magnoliopsida</taxon>
        <taxon>Liliopsida</taxon>
        <taxon>Zingiberales</taxon>
        <taxon>Zingiberaceae</taxon>
        <taxon>Zingiber</taxon>
    </lineage>
</organism>
<gene>
    <name evidence="5" type="ORF">ZIOFF_044677</name>
</gene>
<protein>
    <recommendedName>
        <fullName evidence="7">Exocyst component Exo84 C-terminal domain-containing protein</fullName>
    </recommendedName>
</protein>
<reference evidence="5 6" key="1">
    <citation type="submission" date="2020-08" db="EMBL/GenBank/DDBJ databases">
        <title>Plant Genome Project.</title>
        <authorList>
            <person name="Zhang R.-G."/>
        </authorList>
    </citation>
    <scope>NUCLEOTIDE SEQUENCE [LARGE SCALE GENOMIC DNA]</scope>
    <source>
        <tissue evidence="5">Rhizome</tissue>
    </source>
</reference>
<comment type="caution">
    <text evidence="5">The sequence shown here is derived from an EMBL/GenBank/DDBJ whole genome shotgun (WGS) entry which is preliminary data.</text>
</comment>
<feature type="region of interest" description="Disordered" evidence="4">
    <location>
        <begin position="797"/>
        <end position="822"/>
    </location>
</feature>
<feature type="compositionally biased region" description="Basic and acidic residues" evidence="4">
    <location>
        <begin position="810"/>
        <end position="822"/>
    </location>
</feature>
<dbReference type="AlphaFoldDB" id="A0A8J5FVP4"/>
<dbReference type="PANTHER" id="PTHR21426:SF13">
    <property type="entry name" value="OS08G0566700 PROTEIN"/>
    <property type="match status" value="1"/>
</dbReference>
<evidence type="ECO:0000256" key="2">
    <source>
        <dbReference type="ARBA" id="ARBA00022448"/>
    </source>
</evidence>
<dbReference type="PANTHER" id="PTHR21426">
    <property type="entry name" value="EXOCYST COMPLEX COMPONENT 8"/>
    <property type="match status" value="1"/>
</dbReference>
<sequence>MADGNAEILTDDSFDSSSSDGDREHWSEVQPMTQKGIRRLCSELLEVKKVSEEDFSQNAYSCYSAFVRILDEVPQVNYDLEELKEHVSNQRNLVQNLFKCLYLDKLSDNTIETNKQDEDLDLYSSTKFDFQVYDTLDALDIFLSEQKVNDALILLEKTTKTLHNMKMEEHIFPSMTSYFNAISDWRTRLAKQFIALAKHPRVTHTELQKALSGLLRLGEGYQANILLLKFYHLRLEHRLQELFSQKESLGHFYPYEVAKAVFSIIFQAAKSSIFLNGETYPCSLELLDWARTELEEFSHIVYAYFISKSEIIVKFHQAVEVVHYAISLCSLLSSQRLFLVHDLMNYLRPCMEDLLDKHLDHYRDVSRILVENETWVLKKFLLSELIEETPSTAENGAEEEYCLLTCSGRKFVPLIQDIVNDFSSMVTFEMGCSIAQGLAGLINEYIISLEQAIQSKETSLGIFYQGIMETSKLEQQLLLLVNTATIVKLLPIITSGIFGITKPPHSHSDQVNRSSQELYNLVLSVEEAADRLQSTFCHQFVNASVPILESNAKYAYQSTAGSKQEIMFPSFIFQVHMDIYFLLEIAKNGGYLSDNLLATTMNTLKEIDVTYTSFWDLDGVLPDDSWVQEIASLAIEKLKKLEPVESQLKAEPPRSQRMEAPVLVDVRRTSVDSASSVHIEPESKSHISGMIRFVKVIERQNAVASFIEDDKVCKSEGETDIRGPQGGSDEDVSSIDVLAQKQQDATKENFAGDAKFLQVSTREGEGEVEAKLEKNHSRLPTGIISSPIVEADYVSCSSSEGLSDAEEPIEYEKNSKKEKSTDVKVIDRYRRV</sequence>
<name>A0A8J5FVP4_ZINOF</name>
<proteinExistence type="inferred from homology"/>
<dbReference type="GO" id="GO:0006893">
    <property type="term" value="P:Golgi to plasma membrane transport"/>
    <property type="evidence" value="ECO:0007669"/>
    <property type="project" value="TreeGrafter"/>
</dbReference>
<keyword evidence="2" id="KW-0813">Transport</keyword>
<dbReference type="GO" id="GO:0008104">
    <property type="term" value="P:intracellular protein localization"/>
    <property type="evidence" value="ECO:0007669"/>
    <property type="project" value="TreeGrafter"/>
</dbReference>
<keyword evidence="3" id="KW-0268">Exocytosis</keyword>
<comment type="similarity">
    <text evidence="1">Belongs to the EXO84 family.</text>
</comment>
<evidence type="ECO:0000256" key="4">
    <source>
        <dbReference type="SAM" id="MobiDB-lite"/>
    </source>
</evidence>
<dbReference type="EMBL" id="JACMSC010000012">
    <property type="protein sequence ID" value="KAG6496805.1"/>
    <property type="molecule type" value="Genomic_DNA"/>
</dbReference>
<keyword evidence="6" id="KW-1185">Reference proteome</keyword>
<dbReference type="InterPro" id="IPR033961">
    <property type="entry name" value="Exo84"/>
</dbReference>
<dbReference type="GO" id="GO:0006887">
    <property type="term" value="P:exocytosis"/>
    <property type="evidence" value="ECO:0007669"/>
    <property type="project" value="UniProtKB-KW"/>
</dbReference>
<dbReference type="SUPFAM" id="SSF74788">
    <property type="entry name" value="Cullin repeat-like"/>
    <property type="match status" value="1"/>
</dbReference>